<gene>
    <name evidence="2" type="ORF">S06H3_36715</name>
</gene>
<dbReference type="AlphaFoldDB" id="X1LII1"/>
<proteinExistence type="predicted"/>
<comment type="caution">
    <text evidence="2">The sequence shown here is derived from an EMBL/GenBank/DDBJ whole genome shotgun (WGS) entry which is preliminary data.</text>
</comment>
<protein>
    <submittedName>
        <fullName evidence="2">Uncharacterized protein</fullName>
    </submittedName>
</protein>
<keyword evidence="1" id="KW-0472">Membrane</keyword>
<keyword evidence="1" id="KW-0812">Transmembrane</keyword>
<evidence type="ECO:0000256" key="1">
    <source>
        <dbReference type="SAM" id="Phobius"/>
    </source>
</evidence>
<sequence>MAQLELITILIACYAALVATIGLGWNTYNIWRDRAKIKVRVSHGFLVYGPSLSEDLYIFIEAINKGRRPVTLTSVGFKLKNGHDIVFTKSRELPTELTEGKSYQEWISKEEIKKDCQKLKTSIKYAWFKDATGRIYKERYRLKDA</sequence>
<dbReference type="EMBL" id="BARV01022260">
    <property type="protein sequence ID" value="GAI18913.1"/>
    <property type="molecule type" value="Genomic_DNA"/>
</dbReference>
<feature type="transmembrane region" description="Helical" evidence="1">
    <location>
        <begin position="6"/>
        <end position="28"/>
    </location>
</feature>
<keyword evidence="1" id="KW-1133">Transmembrane helix</keyword>
<accession>X1LII1</accession>
<evidence type="ECO:0000313" key="2">
    <source>
        <dbReference type="EMBL" id="GAI18913.1"/>
    </source>
</evidence>
<name>X1LII1_9ZZZZ</name>
<organism evidence="2">
    <name type="scientific">marine sediment metagenome</name>
    <dbReference type="NCBI Taxonomy" id="412755"/>
    <lineage>
        <taxon>unclassified sequences</taxon>
        <taxon>metagenomes</taxon>
        <taxon>ecological metagenomes</taxon>
    </lineage>
</organism>
<reference evidence="2" key="1">
    <citation type="journal article" date="2014" name="Front. Microbiol.">
        <title>High frequency of phylogenetically diverse reductive dehalogenase-homologous genes in deep subseafloor sedimentary metagenomes.</title>
        <authorList>
            <person name="Kawai M."/>
            <person name="Futagami T."/>
            <person name="Toyoda A."/>
            <person name="Takaki Y."/>
            <person name="Nishi S."/>
            <person name="Hori S."/>
            <person name="Arai W."/>
            <person name="Tsubouchi T."/>
            <person name="Morono Y."/>
            <person name="Uchiyama I."/>
            <person name="Ito T."/>
            <person name="Fujiyama A."/>
            <person name="Inagaki F."/>
            <person name="Takami H."/>
        </authorList>
    </citation>
    <scope>NUCLEOTIDE SEQUENCE</scope>
    <source>
        <strain evidence="2">Expedition CK06-06</strain>
    </source>
</reference>